<evidence type="ECO:0000313" key="1">
    <source>
        <dbReference type="EMBL" id="GMS97432.1"/>
    </source>
</evidence>
<accession>A0AAV5TT83</accession>
<keyword evidence="2" id="KW-1185">Reference proteome</keyword>
<dbReference type="EMBL" id="BTSX01000004">
    <property type="protein sequence ID" value="GMS97432.1"/>
    <property type="molecule type" value="Genomic_DNA"/>
</dbReference>
<gene>
    <name evidence="1" type="ORF">PENTCL1PPCAC_19607</name>
</gene>
<dbReference type="Proteomes" id="UP001432027">
    <property type="component" value="Unassembled WGS sequence"/>
</dbReference>
<protein>
    <submittedName>
        <fullName evidence="1">Uncharacterized protein</fullName>
    </submittedName>
</protein>
<proteinExistence type="predicted"/>
<dbReference type="AlphaFoldDB" id="A0AAV5TT83"/>
<organism evidence="1 2">
    <name type="scientific">Pristionchus entomophagus</name>
    <dbReference type="NCBI Taxonomy" id="358040"/>
    <lineage>
        <taxon>Eukaryota</taxon>
        <taxon>Metazoa</taxon>
        <taxon>Ecdysozoa</taxon>
        <taxon>Nematoda</taxon>
        <taxon>Chromadorea</taxon>
        <taxon>Rhabditida</taxon>
        <taxon>Rhabditina</taxon>
        <taxon>Diplogasteromorpha</taxon>
        <taxon>Diplogasteroidea</taxon>
        <taxon>Neodiplogasteridae</taxon>
        <taxon>Pristionchus</taxon>
    </lineage>
</organism>
<feature type="non-terminal residue" evidence="1">
    <location>
        <position position="1"/>
    </location>
</feature>
<reference evidence="1" key="1">
    <citation type="submission" date="2023-10" db="EMBL/GenBank/DDBJ databases">
        <title>Genome assembly of Pristionchus species.</title>
        <authorList>
            <person name="Yoshida K."/>
            <person name="Sommer R.J."/>
        </authorList>
    </citation>
    <scope>NUCLEOTIDE SEQUENCE</scope>
    <source>
        <strain evidence="1">RS0144</strain>
    </source>
</reference>
<name>A0AAV5TT83_9BILA</name>
<evidence type="ECO:0000313" key="2">
    <source>
        <dbReference type="Proteomes" id="UP001432027"/>
    </source>
</evidence>
<sequence>DSCILYCYHSIMLIRNELRSSLGRALIPHAHHGVAVSSCVSVEVDEREVLLLADPHLIDGDLSHLEAALSGSALVLDLDVWLDLGNLSFISGDEEVALLLSCEGLHEVVLFQRLFVPELDHSIGDISVLALELTTNCDVLFRANCLDQCGNCEQ</sequence>
<comment type="caution">
    <text evidence="1">The sequence shown here is derived from an EMBL/GenBank/DDBJ whole genome shotgun (WGS) entry which is preliminary data.</text>
</comment>